<evidence type="ECO:0000313" key="2">
    <source>
        <dbReference type="Proteomes" id="UP000006860"/>
    </source>
</evidence>
<dbReference type="Proteomes" id="UP000006860">
    <property type="component" value="Chromosome"/>
</dbReference>
<dbReference type="InterPro" id="IPR011990">
    <property type="entry name" value="TPR-like_helical_dom_sf"/>
</dbReference>
<dbReference type="Pfam" id="PF13174">
    <property type="entry name" value="TPR_6"/>
    <property type="match status" value="1"/>
</dbReference>
<reference evidence="2" key="1">
    <citation type="submission" date="2011-02" db="EMBL/GenBank/DDBJ databases">
        <title>The complete genome of Planctomyces brasiliensis DSM 5305.</title>
        <authorList>
            <person name="Lucas S."/>
            <person name="Copeland A."/>
            <person name="Lapidus A."/>
            <person name="Bruce D."/>
            <person name="Goodwin L."/>
            <person name="Pitluck S."/>
            <person name="Kyrpides N."/>
            <person name="Mavromatis K."/>
            <person name="Pagani I."/>
            <person name="Ivanova N."/>
            <person name="Ovchinnikova G."/>
            <person name="Lu M."/>
            <person name="Detter J.C."/>
            <person name="Han C."/>
            <person name="Land M."/>
            <person name="Hauser L."/>
            <person name="Markowitz V."/>
            <person name="Cheng J.-F."/>
            <person name="Hugenholtz P."/>
            <person name="Woyke T."/>
            <person name="Wu D."/>
            <person name="Tindall B."/>
            <person name="Pomrenke H.G."/>
            <person name="Brambilla E."/>
            <person name="Klenk H.-P."/>
            <person name="Eisen J.A."/>
        </authorList>
    </citation>
    <scope>NUCLEOTIDE SEQUENCE [LARGE SCALE GENOMIC DNA]</scope>
    <source>
        <strain evidence="2">ATCC 49424 / DSM 5305 / JCM 21570 / NBRC 103401 / IFAM 1448</strain>
    </source>
</reference>
<dbReference type="eggNOG" id="COG1729">
    <property type="taxonomic scope" value="Bacteria"/>
</dbReference>
<organism evidence="1 2">
    <name type="scientific">Rubinisphaera brasiliensis (strain ATCC 49424 / DSM 5305 / JCM 21570 / IAM 15109 / NBRC 103401 / IFAM 1448)</name>
    <name type="common">Planctomyces brasiliensis</name>
    <dbReference type="NCBI Taxonomy" id="756272"/>
    <lineage>
        <taxon>Bacteria</taxon>
        <taxon>Pseudomonadati</taxon>
        <taxon>Planctomycetota</taxon>
        <taxon>Planctomycetia</taxon>
        <taxon>Planctomycetales</taxon>
        <taxon>Planctomycetaceae</taxon>
        <taxon>Rubinisphaera</taxon>
    </lineage>
</organism>
<keyword evidence="2" id="KW-1185">Reference proteome</keyword>
<dbReference type="STRING" id="756272.Plabr_4005"/>
<protein>
    <submittedName>
        <fullName evidence="1">Uncharacterized protein</fullName>
    </submittedName>
</protein>
<gene>
    <name evidence="1" type="ordered locus">Plabr_4005</name>
</gene>
<evidence type="ECO:0000313" key="1">
    <source>
        <dbReference type="EMBL" id="ADY61582.1"/>
    </source>
</evidence>
<accession>F0SFX5</accession>
<dbReference type="eggNOG" id="COG1305">
    <property type="taxonomic scope" value="Bacteria"/>
</dbReference>
<dbReference type="HOGENOM" id="CLU_457751_0_0_0"/>
<dbReference type="Gene3D" id="1.25.40.10">
    <property type="entry name" value="Tetratricopeptide repeat domain"/>
    <property type="match status" value="1"/>
</dbReference>
<dbReference type="InterPro" id="IPR019734">
    <property type="entry name" value="TPR_rpt"/>
</dbReference>
<dbReference type="KEGG" id="pbs:Plabr_4005"/>
<dbReference type="EMBL" id="CP002546">
    <property type="protein sequence ID" value="ADY61582.1"/>
    <property type="molecule type" value="Genomic_DNA"/>
</dbReference>
<sequence length="596" mass="67371">MFLLPQQESFACSLQCGRLVYFLAPVPMQAYTMPSYSSRSEVRLPRFTFLVLLLIGLMPLAVGCGSGDKTGKDSPAEADATSAAREALEKSRLCAENFDKIYQVLRPKPENADTELQSAQDILNQWLMSCAEWTDYKIDPNNPLFAREFDAAVIESLNQHSASQLDVLYVRDQLLLRATVEHEARNLPTDADKARSLFHYVCRNITRDDRLINRLLLVPQLVDEDTLKLASPETIPRSLQDVSLAGRGTTNDRIWLLAGLLHQLNMPALLVETEGDAAAEFRQLVLVPLDQEVLVFSPGLGLEFRPAEGNWKQAQLKEDFSQVFNILAETEQADQDLLAPLKSADWSKAKTFLPYNILVASPRMQILQFEAVGDYACELFEPAAAIDGEESTEDQYEALFGEIFADFEPAYWPYPRAMYERVVNSDATGDRLRSLYMATLFKEVQSLRSSENQNEERVFTSSLEKRMLMARVDQLTGQLSSAISTFVKLRLQQGVAGEGDIVALENLMRYLQAEDALYWSGVAQFENGDFRTAGNTLKNYLDRYTEGRWVQPARELLAESLAEQDRMDEAKAALKLDQWTGPARLRQLKRLETWQQ</sequence>
<dbReference type="AlphaFoldDB" id="F0SFX5"/>
<name>F0SFX5_RUBBR</name>
<proteinExistence type="predicted"/>